<comment type="caution">
    <text evidence="1">The sequence shown here is derived from an EMBL/GenBank/DDBJ whole genome shotgun (WGS) entry which is preliminary data.</text>
</comment>
<proteinExistence type="predicted"/>
<dbReference type="Pfam" id="PF13715">
    <property type="entry name" value="CarbopepD_reg_2"/>
    <property type="match status" value="1"/>
</dbReference>
<dbReference type="Gene3D" id="1.25.40.10">
    <property type="entry name" value="Tetratricopeptide repeat domain"/>
    <property type="match status" value="1"/>
</dbReference>
<dbReference type="Proteomes" id="UP000266067">
    <property type="component" value="Unassembled WGS sequence"/>
</dbReference>
<dbReference type="InterPro" id="IPR008969">
    <property type="entry name" value="CarboxyPept-like_regulatory"/>
</dbReference>
<name>A0A3A1N3K0_9FLAO</name>
<gene>
    <name evidence="1" type="ORF">D2V08_16195</name>
</gene>
<organism evidence="1 2">
    <name type="scientific">Flagellimonas lutimaris</name>
    <dbReference type="NCBI Taxonomy" id="475082"/>
    <lineage>
        <taxon>Bacteria</taxon>
        <taxon>Pseudomonadati</taxon>
        <taxon>Bacteroidota</taxon>
        <taxon>Flavobacteriia</taxon>
        <taxon>Flavobacteriales</taxon>
        <taxon>Flavobacteriaceae</taxon>
        <taxon>Flagellimonas</taxon>
    </lineage>
</organism>
<keyword evidence="2" id="KW-1185">Reference proteome</keyword>
<dbReference type="SUPFAM" id="SSF49464">
    <property type="entry name" value="Carboxypeptidase regulatory domain-like"/>
    <property type="match status" value="1"/>
</dbReference>
<protein>
    <submittedName>
        <fullName evidence="1">Uncharacterized protein</fullName>
    </submittedName>
</protein>
<sequence length="577" mass="66134">MRLLFFTGLFLLFSGLTHGQKTITGRVTDGKLPLSNVQIANLASGSKTTSDAEGQYKIMAKPREELQYTYMGMDTITIMVEDVTRILNVKMNIRVEELDEVTVSKSILKGQKEMKLEYDSNPNIIKSAFGFMDKETSVFSMRILDEEELNQELNLSLAIQGQFAGVKSYCSPKGELIVSMRGLQSINFPRKAVFDVDGMVLSKVDCFQFVGNIKRMAFIPSLIATSLYGTIGLGGVVVINTKTGTITPRENGKPYDRAKLRNNFVEEGDVAENITEQTLPNYSKQLRQSNSLAEAKTIYNTNRAAYGSHPHFLLDSYAYFYEQQGEEDFANEIMEEFIDAMDKNPVLLKALAYTLESEERYDRAHDIYKKIYWLRPDYAQSFIDMANSYRNVGEPKSATTLYARHAYLQDEGMLPIDSMELGIIMKREIKNLFKLENSTLKIKNRKKYEEDDFSTRLVFEWNDSEAEFDLQFVNPDNQYFNWKHTLAEMPERIRSEKKFGYSMADFILDDELPGIWKVNATYHGNKQLTPSYVKVTIYRNYGSKLQSKEIKVYRLGTKGANQHLFDFNLTSRVAQSK</sequence>
<reference evidence="1 2" key="1">
    <citation type="submission" date="2018-08" db="EMBL/GenBank/DDBJ databases">
        <title>Proposal of Muricauda 72 sp.nov. and Muricauda NH166 sp.nov., isolated from seawater.</title>
        <authorList>
            <person name="Cheng H."/>
            <person name="Wu Y.-H."/>
            <person name="Guo L.-L."/>
            <person name="Xu X.-W."/>
        </authorList>
    </citation>
    <scope>NUCLEOTIDE SEQUENCE [LARGE SCALE GENOMIC DNA]</scope>
    <source>
        <strain evidence="1 2">KCTC 22173</strain>
    </source>
</reference>
<dbReference type="SUPFAM" id="SSF48452">
    <property type="entry name" value="TPR-like"/>
    <property type="match status" value="1"/>
</dbReference>
<evidence type="ECO:0000313" key="2">
    <source>
        <dbReference type="Proteomes" id="UP000266067"/>
    </source>
</evidence>
<accession>A0A3A1N3K0</accession>
<dbReference type="EMBL" id="QXFH01000077">
    <property type="protein sequence ID" value="RIV30618.1"/>
    <property type="molecule type" value="Genomic_DNA"/>
</dbReference>
<dbReference type="InterPro" id="IPR011990">
    <property type="entry name" value="TPR-like_helical_dom_sf"/>
</dbReference>
<evidence type="ECO:0000313" key="1">
    <source>
        <dbReference type="EMBL" id="RIV30618.1"/>
    </source>
</evidence>
<dbReference type="OrthoDB" id="1079187at2"/>
<dbReference type="AlphaFoldDB" id="A0A3A1N3K0"/>
<dbReference type="RefSeq" id="WP_119609432.1">
    <property type="nucleotide sequence ID" value="NZ_QXFH01000077.1"/>
</dbReference>